<reference evidence="1" key="2">
    <citation type="submission" date="2020-05" db="UniProtKB">
        <authorList>
            <consortium name="EnsemblMetazoa"/>
        </authorList>
    </citation>
    <scope>IDENTIFICATION</scope>
    <source>
        <strain evidence="1">IAEA</strain>
    </source>
</reference>
<name>A0A1B0A4V1_GLOPL</name>
<proteinExistence type="predicted"/>
<reference evidence="2" key="1">
    <citation type="submission" date="2014-03" db="EMBL/GenBank/DDBJ databases">
        <authorList>
            <person name="Aksoy S."/>
            <person name="Warren W."/>
            <person name="Wilson R.K."/>
        </authorList>
    </citation>
    <scope>NUCLEOTIDE SEQUENCE [LARGE SCALE GENOMIC DNA]</scope>
    <source>
        <strain evidence="2">IAEA</strain>
    </source>
</reference>
<organism evidence="1 2">
    <name type="scientific">Glossina pallidipes</name>
    <name type="common">Tsetse fly</name>
    <dbReference type="NCBI Taxonomy" id="7398"/>
    <lineage>
        <taxon>Eukaryota</taxon>
        <taxon>Metazoa</taxon>
        <taxon>Ecdysozoa</taxon>
        <taxon>Arthropoda</taxon>
        <taxon>Hexapoda</taxon>
        <taxon>Insecta</taxon>
        <taxon>Pterygota</taxon>
        <taxon>Neoptera</taxon>
        <taxon>Endopterygota</taxon>
        <taxon>Diptera</taxon>
        <taxon>Brachycera</taxon>
        <taxon>Muscomorpha</taxon>
        <taxon>Hippoboscoidea</taxon>
        <taxon>Glossinidae</taxon>
        <taxon>Glossina</taxon>
    </lineage>
</organism>
<keyword evidence="2" id="KW-1185">Reference proteome</keyword>
<sequence length="317" mass="35839">MIQEQVYRAVVDLNRAHATGNLGSAGKSNLMNMIRYTIDIYGVPLNANIAFAAIGSVVIRKHPINFENGNRGIAHCKIKSAFRQDSNATRCCIEYISWENCNFHVLLQRMNERERVKALYVKFVLPATNDQIRFAKNEGDKTKNYVLKYYAGTVYLEGDVNELLMDLFSCSSSSLSRPKAMQNVYACACVPPGYHDTFLPLNWGTTETIRRPNYPKWTTAPRSSAPPWLGCFPSGCSTMPAPASIAVSRRCTNLLHLVKMLAILFCLFNSSWDQFGSEICGIVREVTDDKSLATKERKKERKRLQIETLQTAFQRQN</sequence>
<evidence type="ECO:0000313" key="1">
    <source>
        <dbReference type="EnsemblMetazoa" id="GPAI034490-PA"/>
    </source>
</evidence>
<evidence type="ECO:0000313" key="2">
    <source>
        <dbReference type="Proteomes" id="UP000092445"/>
    </source>
</evidence>
<accession>A0A1B0A4V1</accession>
<dbReference type="Proteomes" id="UP000092445">
    <property type="component" value="Unassembled WGS sequence"/>
</dbReference>
<dbReference type="AlphaFoldDB" id="A0A1B0A4V1"/>
<dbReference type="EnsemblMetazoa" id="GPAI034490-RA">
    <property type="protein sequence ID" value="GPAI034490-PA"/>
    <property type="gene ID" value="GPAI034490"/>
</dbReference>
<protein>
    <submittedName>
        <fullName evidence="1">Uncharacterized protein</fullName>
    </submittedName>
</protein>
<dbReference type="VEuPathDB" id="VectorBase:GPAI034490"/>